<dbReference type="AlphaFoldDB" id="A0A1Y2D1A8"/>
<dbReference type="Proteomes" id="UP000193642">
    <property type="component" value="Unassembled WGS sequence"/>
</dbReference>
<keyword evidence="1" id="KW-1133">Transmembrane helix</keyword>
<feature type="transmembrane region" description="Helical" evidence="1">
    <location>
        <begin position="115"/>
        <end position="137"/>
    </location>
</feature>
<keyword evidence="3" id="KW-1185">Reference proteome</keyword>
<gene>
    <name evidence="2" type="ORF">BCR33DRAFT_732860</name>
</gene>
<sequence>MVARQAKAYLTHIGPKVTKNVIFTQRIREKAAHEHFVFVIDEHLTSQQSHCLSAGYEAGGVFHYMPVLTVRYQETLTFTAKNMDKDISLQSYWWLTCSFHLTALDTFLINNTKKFGTALLSLWLGYFFILAFGAGLAKTKAQKLKLSFTHSLNSYQHQERFRIILKLIPTFRWWADKVE</sequence>
<organism evidence="2 3">
    <name type="scientific">Rhizoclosmatium globosum</name>
    <dbReference type="NCBI Taxonomy" id="329046"/>
    <lineage>
        <taxon>Eukaryota</taxon>
        <taxon>Fungi</taxon>
        <taxon>Fungi incertae sedis</taxon>
        <taxon>Chytridiomycota</taxon>
        <taxon>Chytridiomycota incertae sedis</taxon>
        <taxon>Chytridiomycetes</taxon>
        <taxon>Chytridiales</taxon>
        <taxon>Chytriomycetaceae</taxon>
        <taxon>Rhizoclosmatium</taxon>
    </lineage>
</organism>
<keyword evidence="1" id="KW-0472">Membrane</keyword>
<accession>A0A1Y2D1A8</accession>
<name>A0A1Y2D1A8_9FUNG</name>
<evidence type="ECO:0000313" key="2">
    <source>
        <dbReference type="EMBL" id="ORY53068.1"/>
    </source>
</evidence>
<comment type="caution">
    <text evidence="2">The sequence shown here is derived from an EMBL/GenBank/DDBJ whole genome shotgun (WGS) entry which is preliminary data.</text>
</comment>
<protein>
    <submittedName>
        <fullName evidence="2">Uncharacterized protein</fullName>
    </submittedName>
</protein>
<reference evidence="2 3" key="1">
    <citation type="submission" date="2016-07" db="EMBL/GenBank/DDBJ databases">
        <title>Pervasive Adenine N6-methylation of Active Genes in Fungi.</title>
        <authorList>
            <consortium name="DOE Joint Genome Institute"/>
            <person name="Mondo S.J."/>
            <person name="Dannebaum R.O."/>
            <person name="Kuo R.C."/>
            <person name="Labutti K."/>
            <person name="Haridas S."/>
            <person name="Kuo A."/>
            <person name="Salamov A."/>
            <person name="Ahrendt S.R."/>
            <person name="Lipzen A."/>
            <person name="Sullivan W."/>
            <person name="Andreopoulos W.B."/>
            <person name="Clum A."/>
            <person name="Lindquist E."/>
            <person name="Daum C."/>
            <person name="Ramamoorthy G.K."/>
            <person name="Gryganskyi A."/>
            <person name="Culley D."/>
            <person name="Magnuson J.K."/>
            <person name="James T.Y."/>
            <person name="O'Malley M.A."/>
            <person name="Stajich J.E."/>
            <person name="Spatafora J.W."/>
            <person name="Visel A."/>
            <person name="Grigoriev I.V."/>
        </authorList>
    </citation>
    <scope>NUCLEOTIDE SEQUENCE [LARGE SCALE GENOMIC DNA]</scope>
    <source>
        <strain evidence="2 3">JEL800</strain>
    </source>
</reference>
<dbReference type="EMBL" id="MCGO01000002">
    <property type="protein sequence ID" value="ORY53068.1"/>
    <property type="molecule type" value="Genomic_DNA"/>
</dbReference>
<keyword evidence="1" id="KW-0812">Transmembrane</keyword>
<evidence type="ECO:0000313" key="3">
    <source>
        <dbReference type="Proteomes" id="UP000193642"/>
    </source>
</evidence>
<evidence type="ECO:0000256" key="1">
    <source>
        <dbReference type="SAM" id="Phobius"/>
    </source>
</evidence>
<proteinExistence type="predicted"/>